<evidence type="ECO:0000256" key="2">
    <source>
        <dbReference type="ARBA" id="ARBA00004216"/>
    </source>
</evidence>
<evidence type="ECO:0000256" key="6">
    <source>
        <dbReference type="ARBA" id="ARBA00023157"/>
    </source>
</evidence>
<feature type="compositionally biased region" description="Basic and acidic residues" evidence="12">
    <location>
        <begin position="667"/>
        <end position="676"/>
    </location>
</feature>
<comment type="caution">
    <text evidence="15">The sequence shown here is derived from an EMBL/GenBank/DDBJ whole genome shotgun (WGS) entry which is preliminary data.</text>
</comment>
<evidence type="ECO:0000256" key="8">
    <source>
        <dbReference type="ARBA" id="ARBA00023319"/>
    </source>
</evidence>
<feature type="domain" description="Ig-like" evidence="13">
    <location>
        <begin position="3196"/>
        <end position="3290"/>
    </location>
</feature>
<feature type="compositionally biased region" description="Gly residues" evidence="12">
    <location>
        <begin position="1667"/>
        <end position="1711"/>
    </location>
</feature>
<dbReference type="InterPro" id="IPR003599">
    <property type="entry name" value="Ig_sub"/>
</dbReference>
<dbReference type="SUPFAM" id="SSF49265">
    <property type="entry name" value="Fibronectin type III"/>
    <property type="match status" value="2"/>
</dbReference>
<keyword evidence="3" id="KW-0963">Cytoplasm</keyword>
<dbReference type="FunFam" id="2.60.40.10:FF:001231">
    <property type="entry name" value="Immunoglobulin-like and fibronectin type III domain containing 1"/>
    <property type="match status" value="1"/>
</dbReference>
<dbReference type="InterPro" id="IPR013783">
    <property type="entry name" value="Ig-like_fold"/>
</dbReference>
<dbReference type="CDD" id="cd00063">
    <property type="entry name" value="FN3"/>
    <property type="match status" value="4"/>
</dbReference>
<dbReference type="Gene3D" id="2.60.40.10">
    <property type="entry name" value="Immunoglobulins"/>
    <property type="match status" value="10"/>
</dbReference>
<feature type="compositionally biased region" description="Gly residues" evidence="12">
    <location>
        <begin position="1329"/>
        <end position="1342"/>
    </location>
</feature>
<reference evidence="15" key="1">
    <citation type="submission" date="2020-12" db="EMBL/GenBank/DDBJ databases">
        <authorList>
            <consortium name="Molecular Ecology Group"/>
        </authorList>
    </citation>
    <scope>NUCLEOTIDE SEQUENCE</scope>
    <source>
        <strain evidence="15">TBG_1078</strain>
    </source>
</reference>
<keyword evidence="16" id="KW-1185">Reference proteome</keyword>
<evidence type="ECO:0000313" key="16">
    <source>
        <dbReference type="Proteomes" id="UP000645828"/>
    </source>
</evidence>
<feature type="region of interest" description="Disordered" evidence="12">
    <location>
        <begin position="591"/>
        <end position="1035"/>
    </location>
</feature>
<comment type="subcellular location">
    <subcellularLocation>
        <location evidence="2">Cytoplasm</location>
        <location evidence="2">Myofibril</location>
        <location evidence="2">Sarcomere</location>
        <location evidence="2">Z line</location>
    </subcellularLocation>
    <subcellularLocation>
        <location evidence="1">Nucleus</location>
    </subcellularLocation>
</comment>
<dbReference type="InterPro" id="IPR050964">
    <property type="entry name" value="Striated_Muscle_Regulatory"/>
</dbReference>
<dbReference type="InterPro" id="IPR040849">
    <property type="entry name" value="MyBP-C_THB"/>
</dbReference>
<feature type="compositionally biased region" description="Gly residues" evidence="12">
    <location>
        <begin position="1756"/>
        <end position="1765"/>
    </location>
</feature>
<dbReference type="GO" id="GO:0005634">
    <property type="term" value="C:nucleus"/>
    <property type="evidence" value="ECO:0007669"/>
    <property type="project" value="UniProtKB-SubCell"/>
</dbReference>
<feature type="compositionally biased region" description="Gly residues" evidence="12">
    <location>
        <begin position="57"/>
        <end position="84"/>
    </location>
</feature>
<feature type="region of interest" description="Disordered" evidence="12">
    <location>
        <begin position="503"/>
        <end position="577"/>
    </location>
</feature>
<keyword evidence="6" id="KW-1015">Disulfide bond</keyword>
<dbReference type="FunFam" id="2.60.40.10:FF:001401">
    <property type="entry name" value="immunoglobulin-like and fibronectin type III domain-containing protein 1"/>
    <property type="match status" value="1"/>
</dbReference>
<evidence type="ECO:0000259" key="13">
    <source>
        <dbReference type="PROSITE" id="PS50835"/>
    </source>
</evidence>
<comment type="subunit">
    <text evidence="9">Interacts with FLNC. Interacts with KY.</text>
</comment>
<feature type="region of interest" description="Disordered" evidence="12">
    <location>
        <begin position="1064"/>
        <end position="1359"/>
    </location>
</feature>
<feature type="compositionally biased region" description="Gly residues" evidence="12">
    <location>
        <begin position="1101"/>
        <end position="1112"/>
    </location>
</feature>
<evidence type="ECO:0000256" key="1">
    <source>
        <dbReference type="ARBA" id="ARBA00004123"/>
    </source>
</evidence>
<evidence type="ECO:0000313" key="15">
    <source>
        <dbReference type="EMBL" id="CAD7672556.1"/>
    </source>
</evidence>
<proteinExistence type="predicted"/>
<feature type="compositionally biased region" description="Gly residues" evidence="12">
    <location>
        <begin position="1492"/>
        <end position="1522"/>
    </location>
</feature>
<protein>
    <recommendedName>
        <fullName evidence="10">Immunoglobulin-like and fibronectin type III domain-containing protein 1</fullName>
    </recommendedName>
</protein>
<dbReference type="InterPro" id="IPR003598">
    <property type="entry name" value="Ig_sub2"/>
</dbReference>
<feature type="region of interest" description="Disordered" evidence="12">
    <location>
        <begin position="41"/>
        <end position="96"/>
    </location>
</feature>
<feature type="domain" description="Fibronectin type-III" evidence="14">
    <location>
        <begin position="2892"/>
        <end position="2987"/>
    </location>
</feature>
<dbReference type="FunFam" id="2.60.40.10:FF:000617">
    <property type="entry name" value="Immunoglobulin-like and fibronectin type III domain-containing 1"/>
    <property type="match status" value="1"/>
</dbReference>
<feature type="compositionally biased region" description="Gly residues" evidence="12">
    <location>
        <begin position="1173"/>
        <end position="1190"/>
    </location>
</feature>
<feature type="compositionally biased region" description="Basic and acidic residues" evidence="12">
    <location>
        <begin position="1345"/>
        <end position="1355"/>
    </location>
</feature>
<feature type="compositionally biased region" description="Basic and acidic residues" evidence="12">
    <location>
        <begin position="879"/>
        <end position="890"/>
    </location>
</feature>
<feature type="compositionally biased region" description="Basic and acidic residues" evidence="12">
    <location>
        <begin position="2283"/>
        <end position="2301"/>
    </location>
</feature>
<dbReference type="Pfam" id="PF18362">
    <property type="entry name" value="THB"/>
    <property type="match status" value="1"/>
</dbReference>
<feature type="compositionally biased region" description="Low complexity" evidence="12">
    <location>
        <begin position="509"/>
        <end position="519"/>
    </location>
</feature>
<sequence>MGAPSSSSTGPLLVPSEHMLQFVELASRPASDPLDCKLHEKEACPFRGPSSVQQREQGGGSTQEAGRGQGTQLGPVGTRGGEQRGGQCASGVGGRRGKSSLYGVSIRQLVDEIPEGCSTPDFQQKPVPMALQEGKNAVLRAVVCGEPRPEVHWESTQGALSNSSKYQILSAPGSKEHVLQINKLTGKDTDLYRCTAVNVYGEATCATRLLVIEVGFRKSRKRHKETQEDFKKELLDCRSLLKRRAPPPKKKVDLQQVWQLLMTADRKDYERICLKYGIVDYRGMLRKLQEMRKEHEDKVAKYVNAVSNLRHIRVSKEGVATFDLELDLKYSGSNIYLCKDGEMVPYGFDNQAKHSLRRLGKRYQFQIRDLHLEDAGIYQVKVEDVQIFSTELDASAIPSRVVVPLAEAHCEEQGDAVFECTLSSPCPHAAWSFRHRPLQPSDRYEVSVSPDELTHRLVVRGVRVSDMGPYSLSTGFHGSSAWLVVGAGKDKSLLTTRADHQLRARARGARASEAGDSRSISGEGGELGEQGPLEGYLNGAGPASGLPLTAGPETGGLGGHGYSLIESDGTDGSAWGPGQARKGFLEAEGGMATPSGENQLHAEGGWGRSLPGSPYLQGEGVESGWGLVEGQQQDVGRDSDGDRRGRLAGGWEAESRHPQVGGLQSSREGKESREDQGSPLHRHGQDRLCSAPLGSGRGETAPRGSQSGPGGSWSEEEVMEILPAGSLGEVEGGGDLSRERQRGATRTVWGSGTGPGGAGDTSGPGGPGARAYPGERASSSKIGLGPASWGPRAGRGADDGEAGGWWEPEESRGQRSAGKNSQEPSKPGSRKFFLGQGGPEAKAEEWLQAADQGPGRSAGGRDGYQSSPVGPGGPGGWERGLRGLGEREGQETAGGWGEAGGGSGSFQYSQGWPAGQQRGATGAGRMESESTGPWDDTGASLSKSGPPHRPGMLGSGEGQGGAGGAQEAGLMGSGQGLDSRGHRPVGSPSLGALGAGEALGDPGLRGPGAMGSGPDFWNGSGTPRGKRGETGYDEDGLGGPGGMESSFGDGFGYAGRTGPENRAGYGGASAVSGEMGSADGTGRRVASGALGGTESEEGGGYRHGSGVPGGTWPGKKDSDGPAVRGSGRFACLQSGSGGPDRGPAGDTGIPAEAEAASRGPGEGGPQGRHHSRGGLGSPGAAGSADGGGYGVSATTEALGEGHAEAESGVSGRIRPGSQPGDYGDFRASRASGKGGHEHGSGEAGAMDPRYLKVGGDGNDGVGSRDLGTRASAPGAGHWDGTRFPGALAPHAGDGSGSQGPYGSADMLGYGGPGIQGPQQVGSGTAYRGGSKGLGSGGLGPAGEAGFRDSSGDHGGRGSGAKVGYKAGIGVSGGMGSVDEVDHRKAWGAPETMGSGGEAGHRDGLGGPGRTGPGGEIGDKDGLGGFGRMGMGGEAGYGDGLGGPGRIGKGGEAGDRDGLGGPGRRGIGGKAGYGDGLGGPGREGMAGEAGYKDGLGGPGRMGMGGEAGYGDGLGGPGRIGKGGEAGDRDGLGGPGRRGIGGEAGYGDGFGGPGRMGSGGEAGYKDGLGGPGRMGMGGDAGYGDGFGGPGREGMAGEEGYKDGLGGPGRMGSGGEAGYKEGLGGPGRMGMGGEAGYKDEWGQGLKPAMGMVWGGPGRMGMGSEAGYKDGLGGPGRMGSGTEAGYGDGMGGPGRMGPGAEAGYGDGMGGPGRMGMGSEAGSKDGLGGPGRMGSETEAGYGDGMGGPGRMGMGSEAGYKDGLGGPGRMGMGSEAGYKDGLGGPGRMGPGAKAGYGDGMGGPGRMGMDSEAGSKDGLGGPGRMGMGSEAGSKDGLGGPGRMGMGSEAGSKDGLGGPGRMGMGSEAGYKGGLAGPGRIGSGGEAGYGDGLGDSQVIGSGSEAGYRDGLVPARGLGAGSEADYRGGSGGPEEIGSEGEVGYRDGSGKFGVTGTQAGVGYDGGPRSQEATGHGSRYWTASEGSDGGTSAKDGSEKARGMGPVKGSAPGMGSRMAGTPGTADGTACRDSPRGPDVLGVQGGPQILSDGQDSKKGLGGSGTSGVPEAVGAVGSVGKSGVREWQGAAGTPGSRGDREAPSREGRSADKAGGSRAPGFLDGQGAVEGETWAGAAALESGHEQDFRKAGPGTADRGRAAGPGGLAPQGEVGGRGMGATRGDSVGTGQVLDSSWMPGEGSAGGRGASHTGVPGGEDQGLGPGSTGAGSQAPGSGASRSLQEKDATFSGIHEGPEGSGGRKGALGQEGAAGGQGPPFLDSKGSGPGRRRSTGPGDSGVLDKRDSSDRENGLPRKPGDLGPQGAWNGLDGTFGRKDSMDRSGGVQSLDFQLDKGQRGDRGSLGHQGSLGHHRSLGAENDKAQGPGALEGQEGWGAGESGGSDRRPGQLRSWSQRETEVEAGTAKRRGAEEARGPGQPLGGEDRERRGVTLPGDRSWEPPTHLGSRGGLEGRSDISGQGREATQSPRSRSKPGTGGFLHGGRSPRTPHSLCVSPGPLGHFSRGLTDTEVQHGAPAVLSCTLTRDLGPGAWFKDGVKLGSQDGVSFEEEGLTRRLRIPRAQGTQAGKYAFVAGSQRSEATLRVHDRPVIAPDVTESLREPLVVKAGKPVTVKIPFQSHLPVQAAWKKDGVEVAGGGGRGPQVALGDGFTRLCLPSAGRKDGGRYSVTLSSEGGSAWAEVTLQVIDKPQPPQGPLEVQDRHGAGVCLHWRPPRDDGGQALERYVVERRQAGRSTWLKVGEPPADSTTFTDAHVEQGKKYTFRVRAVTSEGAGEALESTEVLVAPEALPRPPSAPAIQAASSQGITLTWTAPRGPGSAHILGYLIEKRKKGSNTWTAVNAQPVPERRWTVTDVRQGCQYEFRVTAVSPAGPGEPGPPSDAVFARDPMRVPGPVRELQVTDTSHTSITLSWAPPDAQDGDAAQGYVVELRGSDGLQWSPCHPGTVPDTTFTVKELRPQEGYFVRVTAVNDGGRGQPTALDTVVQAMPVTVRPKFLMDSGTKDSRMVRAGDTVRVPISFEAAPIPEVTWLKDGLPLPKRNVTSTKEGLTQLLIPAASLSDSGLYTVVLRSLQGEEVTYRFSLRVAACPRAPGPIRLQENVPGTVTAEWEASPDEAGEDPLYYEVLMRSSARGRWQQAADRVHTNHYTFLGVLPGHEYHFRVVAKNELGASPPSDTSEPWRIPRHRDKFTVKAPGHREPDLSQKPRFLVGLRTHLLPQGCECCMSCAVQGWPRPHVTWFKDGQSLAGHPTAYSTDVLGVCSLVIPSVSLRDGGQYKAVAENALGQAVSTATLIVVGREEEEEEEEEEGGSEE</sequence>
<dbReference type="SUPFAM" id="SSF48726">
    <property type="entry name" value="Immunoglobulin"/>
    <property type="match status" value="6"/>
</dbReference>
<dbReference type="InterPro" id="IPR036179">
    <property type="entry name" value="Ig-like_dom_sf"/>
</dbReference>
<feature type="domain" description="Fibronectin type-III" evidence="14">
    <location>
        <begin position="2691"/>
        <end position="2786"/>
    </location>
</feature>
<evidence type="ECO:0000259" key="14">
    <source>
        <dbReference type="PROSITE" id="PS50853"/>
    </source>
</evidence>
<dbReference type="FunFam" id="2.60.40.10:FF:001435">
    <property type="entry name" value="Immunoglobulin-like and fibronectin type III domain-containing 1"/>
    <property type="match status" value="1"/>
</dbReference>
<dbReference type="FunFam" id="2.60.40.10:FF:000032">
    <property type="entry name" value="palladin isoform X1"/>
    <property type="match status" value="1"/>
</dbReference>
<dbReference type="SMART" id="SM00060">
    <property type="entry name" value="FN3"/>
    <property type="match status" value="4"/>
</dbReference>
<dbReference type="InterPro" id="IPR036116">
    <property type="entry name" value="FN3_sf"/>
</dbReference>
<feature type="compositionally biased region" description="Low complexity" evidence="12">
    <location>
        <begin position="2057"/>
        <end position="2067"/>
    </location>
</feature>
<feature type="compositionally biased region" description="Gly residues" evidence="12">
    <location>
        <begin position="1458"/>
        <end position="1483"/>
    </location>
</feature>
<name>A0A811YAR9_NYCPR</name>
<evidence type="ECO:0000256" key="12">
    <source>
        <dbReference type="SAM" id="MobiDB-lite"/>
    </source>
</evidence>
<dbReference type="FunFam" id="2.60.40.10:FF:001438">
    <property type="entry name" value="Immunoglobulin-like and fibronectin type III domain-containing protein 1"/>
    <property type="match status" value="1"/>
</dbReference>
<dbReference type="Pfam" id="PF00041">
    <property type="entry name" value="fn3"/>
    <property type="match status" value="4"/>
</dbReference>
<evidence type="ECO:0000256" key="3">
    <source>
        <dbReference type="ARBA" id="ARBA00022490"/>
    </source>
</evidence>
<dbReference type="InterPro" id="IPR013098">
    <property type="entry name" value="Ig_I-set"/>
</dbReference>
<dbReference type="PROSITE" id="PS50853">
    <property type="entry name" value="FN3"/>
    <property type="match status" value="4"/>
</dbReference>
<accession>A0A811YAR9</accession>
<feature type="domain" description="Fibronectin type-III" evidence="14">
    <location>
        <begin position="3088"/>
        <end position="3182"/>
    </location>
</feature>
<evidence type="ECO:0000256" key="10">
    <source>
        <dbReference type="ARBA" id="ARBA00071158"/>
    </source>
</evidence>
<feature type="compositionally biased region" description="Basic and acidic residues" evidence="12">
    <location>
        <begin position="635"/>
        <end position="645"/>
    </location>
</feature>
<dbReference type="InterPro" id="IPR007110">
    <property type="entry name" value="Ig-like_dom"/>
</dbReference>
<keyword evidence="7" id="KW-0539">Nucleus</keyword>
<feature type="compositionally biased region" description="Low complexity" evidence="12">
    <location>
        <begin position="986"/>
        <end position="1002"/>
    </location>
</feature>
<feature type="compositionally biased region" description="Gly residues" evidence="12">
    <location>
        <begin position="2185"/>
        <end position="2211"/>
    </location>
</feature>
<evidence type="ECO:0000256" key="9">
    <source>
        <dbReference type="ARBA" id="ARBA00063480"/>
    </source>
</evidence>
<feature type="compositionally biased region" description="Basic and acidic residues" evidence="12">
    <location>
        <begin position="2334"/>
        <end position="2345"/>
    </location>
</feature>
<feature type="compositionally biased region" description="Gly residues" evidence="12">
    <location>
        <begin position="1774"/>
        <end position="1799"/>
    </location>
</feature>
<dbReference type="Proteomes" id="UP000645828">
    <property type="component" value="Unassembled WGS sequence"/>
</dbReference>
<feature type="compositionally biased region" description="Gly residues" evidence="12">
    <location>
        <begin position="1422"/>
        <end position="1450"/>
    </location>
</feature>
<feature type="compositionally biased region" description="Gly residues" evidence="12">
    <location>
        <begin position="1736"/>
        <end position="1747"/>
    </location>
</feature>
<feature type="compositionally biased region" description="Gly residues" evidence="12">
    <location>
        <begin position="1404"/>
        <end position="1415"/>
    </location>
</feature>
<evidence type="ECO:0000256" key="7">
    <source>
        <dbReference type="ARBA" id="ARBA00023242"/>
    </source>
</evidence>
<keyword evidence="5 11" id="KW-0175">Coiled coil</keyword>
<evidence type="ECO:0000256" key="5">
    <source>
        <dbReference type="ARBA" id="ARBA00023054"/>
    </source>
</evidence>
<feature type="region of interest" description="Disordered" evidence="12">
    <location>
        <begin position="1386"/>
        <end position="1549"/>
    </location>
</feature>
<dbReference type="SMART" id="SM00408">
    <property type="entry name" value="IGc2"/>
    <property type="match status" value="3"/>
</dbReference>
<feature type="compositionally biased region" description="Low complexity" evidence="12">
    <location>
        <begin position="905"/>
        <end position="925"/>
    </location>
</feature>
<feature type="compositionally biased region" description="Gly residues" evidence="12">
    <location>
        <begin position="1530"/>
        <end position="1549"/>
    </location>
</feature>
<dbReference type="FunFam" id="2.60.40.10:FF:001066">
    <property type="entry name" value="Obscurin-like protein 1 isoform 3"/>
    <property type="match status" value="1"/>
</dbReference>
<keyword evidence="8" id="KW-0393">Immunoglobulin domain</keyword>
<feature type="compositionally biased region" description="Gly residues" evidence="12">
    <location>
        <begin position="953"/>
        <end position="975"/>
    </location>
</feature>
<feature type="region of interest" description="Disordered" evidence="12">
    <location>
        <begin position="1667"/>
        <end position="1856"/>
    </location>
</feature>
<organism evidence="15 16">
    <name type="scientific">Nyctereutes procyonoides</name>
    <name type="common">Raccoon dog</name>
    <name type="synonym">Canis procyonoides</name>
    <dbReference type="NCBI Taxonomy" id="34880"/>
    <lineage>
        <taxon>Eukaryota</taxon>
        <taxon>Metazoa</taxon>
        <taxon>Chordata</taxon>
        <taxon>Craniata</taxon>
        <taxon>Vertebrata</taxon>
        <taxon>Euteleostomi</taxon>
        <taxon>Mammalia</taxon>
        <taxon>Eutheria</taxon>
        <taxon>Laurasiatheria</taxon>
        <taxon>Carnivora</taxon>
        <taxon>Caniformia</taxon>
        <taxon>Canidae</taxon>
        <taxon>Nyctereutes</taxon>
    </lineage>
</organism>
<feature type="domain" description="Ig-like" evidence="13">
    <location>
        <begin position="2991"/>
        <end position="3075"/>
    </location>
</feature>
<feature type="coiled-coil region" evidence="11">
    <location>
        <begin position="278"/>
        <end position="305"/>
    </location>
</feature>
<feature type="domain" description="Ig-like" evidence="13">
    <location>
        <begin position="120"/>
        <end position="211"/>
    </location>
</feature>
<dbReference type="PANTHER" id="PTHR13817">
    <property type="entry name" value="TITIN"/>
    <property type="match status" value="1"/>
</dbReference>
<dbReference type="FunFam" id="2.60.40.10:FF:001232">
    <property type="entry name" value="Immunoglobulin-like and fibronectin type III domain-containing 1"/>
    <property type="match status" value="1"/>
</dbReference>
<dbReference type="InterPro" id="IPR003961">
    <property type="entry name" value="FN3_dom"/>
</dbReference>
<dbReference type="SMART" id="SM00409">
    <property type="entry name" value="IG"/>
    <property type="match status" value="5"/>
</dbReference>
<gene>
    <name evidence="15" type="ORF">NYPRO_LOCUS5351</name>
</gene>
<dbReference type="PANTHER" id="PTHR13817:SF138">
    <property type="entry name" value="IMMUNOGLOBULIN-LIKE AND FIBRONECTIN TYPE III DOMAIN-CONTAINING PROTEIN 1"/>
    <property type="match status" value="1"/>
</dbReference>
<dbReference type="EMBL" id="CAJHUB010000666">
    <property type="protein sequence ID" value="CAD7672556.1"/>
    <property type="molecule type" value="Genomic_DNA"/>
</dbReference>
<feature type="compositionally biased region" description="Gly residues" evidence="12">
    <location>
        <begin position="2146"/>
        <end position="2164"/>
    </location>
</feature>
<dbReference type="Pfam" id="PF07679">
    <property type="entry name" value="I-set"/>
    <property type="match status" value="4"/>
</dbReference>
<dbReference type="GO" id="GO:0030018">
    <property type="term" value="C:Z disc"/>
    <property type="evidence" value="ECO:0007669"/>
    <property type="project" value="UniProtKB-SubCell"/>
</dbReference>
<feature type="region of interest" description="Disordered" evidence="12">
    <location>
        <begin position="1909"/>
        <end position="2491"/>
    </location>
</feature>
<feature type="domain" description="Fibronectin type-III" evidence="14">
    <location>
        <begin position="2791"/>
        <end position="2888"/>
    </location>
</feature>
<feature type="compositionally biased region" description="Basic and acidic residues" evidence="12">
    <location>
        <begin position="2082"/>
        <end position="2096"/>
    </location>
</feature>
<feature type="compositionally biased region" description="Low complexity" evidence="12">
    <location>
        <begin position="2212"/>
        <end position="2224"/>
    </location>
</feature>
<feature type="compositionally biased region" description="Gly residues" evidence="12">
    <location>
        <begin position="892"/>
        <end position="904"/>
    </location>
</feature>
<dbReference type="FunFam" id="2.60.40.10:FF:001097">
    <property type="entry name" value="Immunoglobulin-like and fibronectin type III domain-containing protein 1"/>
    <property type="match status" value="1"/>
</dbReference>
<dbReference type="PROSITE" id="PS50835">
    <property type="entry name" value="IG_LIKE"/>
    <property type="match status" value="3"/>
</dbReference>
<evidence type="ECO:0000256" key="4">
    <source>
        <dbReference type="ARBA" id="ARBA00022737"/>
    </source>
</evidence>
<evidence type="ECO:0000256" key="11">
    <source>
        <dbReference type="SAM" id="Coils"/>
    </source>
</evidence>
<feature type="compositionally biased region" description="Gly residues" evidence="12">
    <location>
        <begin position="751"/>
        <end position="768"/>
    </location>
</feature>
<feature type="compositionally biased region" description="Gly residues" evidence="12">
    <location>
        <begin position="1846"/>
        <end position="1855"/>
    </location>
</feature>
<feature type="compositionally biased region" description="Gly residues" evidence="12">
    <location>
        <begin position="1810"/>
        <end position="1819"/>
    </location>
</feature>
<dbReference type="FunFam" id="2.60.40.10:FF:001267">
    <property type="entry name" value="Immunoglobulin-like and fibronectin type III domain containing 1"/>
    <property type="match status" value="1"/>
</dbReference>
<feature type="compositionally biased region" description="Gly residues" evidence="12">
    <location>
        <begin position="1828"/>
        <end position="1837"/>
    </location>
</feature>
<keyword evidence="4" id="KW-0677">Repeat</keyword>